<sequence length="735" mass="83365">MTSSGLTYRSLPNPTSIRILVLAPGKPDESDLSFKFLFSDLDFDHKAFPDSTPILIGNEFVNGEDDSGFPINIGVDSDPTPQEPRYHPFQPYEALSYVWGDLEDQISVGGENAITITKNLYLLLRSLRLPHRDRNLWVDALCINQSDHEEKKFQLALMKRVYQQAEKVIAYLPLSNQGQKSLNLLVPQILRAGSLYKEHQTLKQSAGSDQGRHGRPLDSKSHFETRTVVRDANEPMSATMERAFNGSQPFLESFGLPREDSPLWDAWRRIFALPYFRRMWIWQELSLANNLHFWFGNGEAVAEPLMIAHHFLDEYSATMNMSYNAAWCASDEDNRDALKDRLVGSGNATQMFRDRMLRKYGGDGVSQPRLIEKLASVGTFEATDPRDKIYALLGLTSDGASFTQHISYAPWDSKEQTFTRFAKLFIERNEGVEVLLQAGFRDEDPEWASWVPHWDNLERPVPRDAARGLGKTLTSIQVDEKSTALNLSGTIIDDINVVNNKVLETLQVTEDGVNIQRFIQVFVRGVSMVFNSLTPRDPEEVFEQLFHVLAQPKTKHKRSQKQDQEPETFMGPSQLEALSSDDKANEAVERETEALRTGFREYLSWLRTLKSQINAGSNSEEDIVQVTNTQSPAEFQKFHQAAVKNLHHRRLGVTKGEFIIMSPKRAEIGDKVVLFEGCDIPFVLRPAGDVSEETNGERETQDGKITYRLIGPAFWHFPACEALSSGKVYQNIRLV</sequence>
<evidence type="ECO:0000256" key="1">
    <source>
        <dbReference type="SAM" id="MobiDB-lite"/>
    </source>
</evidence>
<name>A0AAN7YX64_9PEZI</name>
<feature type="region of interest" description="Disordered" evidence="1">
    <location>
        <begin position="201"/>
        <end position="222"/>
    </location>
</feature>
<dbReference type="Pfam" id="PF26639">
    <property type="entry name" value="Het-6_barrel"/>
    <property type="match status" value="1"/>
</dbReference>
<comment type="caution">
    <text evidence="3">The sequence shown here is derived from an EMBL/GenBank/DDBJ whole genome shotgun (WGS) entry which is preliminary data.</text>
</comment>
<dbReference type="InterPro" id="IPR010730">
    <property type="entry name" value="HET"/>
</dbReference>
<evidence type="ECO:0000259" key="2">
    <source>
        <dbReference type="Pfam" id="PF06985"/>
    </source>
</evidence>
<gene>
    <name evidence="3" type="ORF">RRF57_004625</name>
</gene>
<organism evidence="3 4">
    <name type="scientific">Xylaria bambusicola</name>
    <dbReference type="NCBI Taxonomy" id="326684"/>
    <lineage>
        <taxon>Eukaryota</taxon>
        <taxon>Fungi</taxon>
        <taxon>Dikarya</taxon>
        <taxon>Ascomycota</taxon>
        <taxon>Pezizomycotina</taxon>
        <taxon>Sordariomycetes</taxon>
        <taxon>Xylariomycetidae</taxon>
        <taxon>Xylariales</taxon>
        <taxon>Xylariaceae</taxon>
        <taxon>Xylaria</taxon>
    </lineage>
</organism>
<feature type="domain" description="Heterokaryon incompatibility" evidence="2">
    <location>
        <begin position="92"/>
        <end position="284"/>
    </location>
</feature>
<reference evidence="3 4" key="1">
    <citation type="submission" date="2023-10" db="EMBL/GenBank/DDBJ databases">
        <title>Draft genome sequence of Xylaria bambusicola isolate GMP-LS, the root and basal stem rot pathogen of sugarcane in Indonesia.</title>
        <authorList>
            <person name="Selvaraj P."/>
            <person name="Muralishankar V."/>
            <person name="Muruganantham S."/>
            <person name="Sp S."/>
            <person name="Haryani S."/>
            <person name="Lau K.J.X."/>
            <person name="Naqvi N.I."/>
        </authorList>
    </citation>
    <scope>NUCLEOTIDE SEQUENCE [LARGE SCALE GENOMIC DNA]</scope>
    <source>
        <strain evidence="3">GMP-LS</strain>
    </source>
</reference>
<evidence type="ECO:0000313" key="4">
    <source>
        <dbReference type="Proteomes" id="UP001305414"/>
    </source>
</evidence>
<dbReference type="InterPro" id="IPR052895">
    <property type="entry name" value="HetReg/Transcr_Mod"/>
</dbReference>
<keyword evidence="4" id="KW-1185">Reference proteome</keyword>
<dbReference type="Proteomes" id="UP001305414">
    <property type="component" value="Unassembled WGS sequence"/>
</dbReference>
<feature type="compositionally biased region" description="Basic and acidic residues" evidence="1">
    <location>
        <begin position="210"/>
        <end position="222"/>
    </location>
</feature>
<dbReference type="PANTHER" id="PTHR24148">
    <property type="entry name" value="ANKYRIN REPEAT DOMAIN-CONTAINING PROTEIN 39 HOMOLOG-RELATED"/>
    <property type="match status" value="1"/>
</dbReference>
<evidence type="ECO:0000313" key="3">
    <source>
        <dbReference type="EMBL" id="KAK5628910.1"/>
    </source>
</evidence>
<dbReference type="EMBL" id="JAWHQM010000010">
    <property type="protein sequence ID" value="KAK5628910.1"/>
    <property type="molecule type" value="Genomic_DNA"/>
</dbReference>
<proteinExistence type="predicted"/>
<accession>A0AAN7YX64</accession>
<dbReference type="PANTHER" id="PTHR24148:SF64">
    <property type="entry name" value="HETEROKARYON INCOMPATIBILITY DOMAIN-CONTAINING PROTEIN"/>
    <property type="match status" value="1"/>
</dbReference>
<dbReference type="AlphaFoldDB" id="A0AAN7YX64"/>
<protein>
    <recommendedName>
        <fullName evidence="2">Heterokaryon incompatibility domain-containing protein</fullName>
    </recommendedName>
</protein>
<dbReference type="Pfam" id="PF06985">
    <property type="entry name" value="HET"/>
    <property type="match status" value="1"/>
</dbReference>